<dbReference type="GO" id="GO:0009002">
    <property type="term" value="F:serine-type D-Ala-D-Ala carboxypeptidase activity"/>
    <property type="evidence" value="ECO:0007669"/>
    <property type="project" value="UniProtKB-EC"/>
</dbReference>
<dbReference type="RefSeq" id="WP_131573278.1">
    <property type="nucleotide sequence ID" value="NZ_CBCSAJ010000003.1"/>
</dbReference>
<dbReference type="EMBL" id="JBHTOQ010000022">
    <property type="protein sequence ID" value="MFD1481876.1"/>
    <property type="molecule type" value="Genomic_DNA"/>
</dbReference>
<name>A0ABW4DYB4_9RHOB</name>
<dbReference type="PRINTS" id="PR00922">
    <property type="entry name" value="DADACBPTASE3"/>
</dbReference>
<evidence type="ECO:0000256" key="2">
    <source>
        <dbReference type="ARBA" id="ARBA00022801"/>
    </source>
</evidence>
<evidence type="ECO:0000313" key="4">
    <source>
        <dbReference type="EMBL" id="MFD1481876.1"/>
    </source>
</evidence>
<dbReference type="EC" id="3.4.16.4" evidence="4"/>
<comment type="caution">
    <text evidence="4">The sequence shown here is derived from an EMBL/GenBank/DDBJ whole genome shotgun (WGS) entry which is preliminary data.</text>
</comment>
<dbReference type="PANTHER" id="PTHR30023">
    <property type="entry name" value="D-ALANYL-D-ALANINE CARBOXYPEPTIDASE"/>
    <property type="match status" value="1"/>
</dbReference>
<reference evidence="5" key="1">
    <citation type="journal article" date="2019" name="Int. J. Syst. Evol. Microbiol.">
        <title>The Global Catalogue of Microorganisms (GCM) 10K type strain sequencing project: providing services to taxonomists for standard genome sequencing and annotation.</title>
        <authorList>
            <consortium name="The Broad Institute Genomics Platform"/>
            <consortium name="The Broad Institute Genome Sequencing Center for Infectious Disease"/>
            <person name="Wu L."/>
            <person name="Ma J."/>
        </authorList>
    </citation>
    <scope>NUCLEOTIDE SEQUENCE [LARGE SCALE GENOMIC DNA]</scope>
    <source>
        <strain evidence="5">CCM 8875</strain>
    </source>
</reference>
<dbReference type="InterPro" id="IPR000667">
    <property type="entry name" value="Peptidase_S13"/>
</dbReference>
<proteinExistence type="inferred from homology"/>
<keyword evidence="4" id="KW-0645">Protease</keyword>
<feature type="signal peptide" evidence="3">
    <location>
        <begin position="1"/>
        <end position="24"/>
    </location>
</feature>
<feature type="chain" id="PRO_5047462590" evidence="3">
    <location>
        <begin position="25"/>
        <end position="473"/>
    </location>
</feature>
<dbReference type="Proteomes" id="UP001597302">
    <property type="component" value="Unassembled WGS sequence"/>
</dbReference>
<dbReference type="Gene3D" id="3.40.710.10">
    <property type="entry name" value="DD-peptidase/beta-lactamase superfamily"/>
    <property type="match status" value="2"/>
</dbReference>
<evidence type="ECO:0000313" key="5">
    <source>
        <dbReference type="Proteomes" id="UP001597302"/>
    </source>
</evidence>
<dbReference type="SUPFAM" id="SSF56601">
    <property type="entry name" value="beta-lactamase/transpeptidase-like"/>
    <property type="match status" value="1"/>
</dbReference>
<evidence type="ECO:0000256" key="3">
    <source>
        <dbReference type="SAM" id="SignalP"/>
    </source>
</evidence>
<evidence type="ECO:0000256" key="1">
    <source>
        <dbReference type="ARBA" id="ARBA00006096"/>
    </source>
</evidence>
<keyword evidence="3" id="KW-0732">Signal</keyword>
<keyword evidence="2 4" id="KW-0378">Hydrolase</keyword>
<accession>A0ABW4DYB4</accession>
<dbReference type="PANTHER" id="PTHR30023:SF0">
    <property type="entry name" value="PENICILLIN-SENSITIVE CARBOXYPEPTIDASE A"/>
    <property type="match status" value="1"/>
</dbReference>
<dbReference type="Pfam" id="PF02113">
    <property type="entry name" value="Peptidase_S13"/>
    <property type="match status" value="1"/>
</dbReference>
<comment type="similarity">
    <text evidence="1">Belongs to the peptidase S13 family.</text>
</comment>
<keyword evidence="4" id="KW-0121">Carboxypeptidase</keyword>
<organism evidence="4 5">
    <name type="scientific">Paracoccus nototheniae</name>
    <dbReference type="NCBI Taxonomy" id="2489002"/>
    <lineage>
        <taxon>Bacteria</taxon>
        <taxon>Pseudomonadati</taxon>
        <taxon>Pseudomonadota</taxon>
        <taxon>Alphaproteobacteria</taxon>
        <taxon>Rhodobacterales</taxon>
        <taxon>Paracoccaceae</taxon>
        <taxon>Paracoccus</taxon>
    </lineage>
</organism>
<protein>
    <submittedName>
        <fullName evidence="4">D-alanyl-D-alanine carboxypeptidase/D-alanyl-D-alanine-endopeptidase</fullName>
        <ecNumber evidence="4">3.4.16.4</ecNumber>
    </submittedName>
</protein>
<gene>
    <name evidence="4" type="primary">dacB</name>
    <name evidence="4" type="ORF">ACFQ5P_11280</name>
</gene>
<sequence>MSMDRRRFLTSALAGAILPSVLNAQGTLPRPPQRPPVDPRDLLRRAALPGQTAYALTDAGGPLAMARAEIPLAPASTMKAVTALYALDRLGPGHRFATQLIRAGDLLVLAGGGDPVLSTDDLAALAEQLAQSGQPAPARFAVWGGALPHLAEIADEQADHLPYNPAISGMMLNFNRVYLGWARVGSGHQISVEARAARQSPRAYTITAMPGDHRDLFTYRHDLEREYWTISRAAMGRTGSRWLPVRLPELYAADVFQTLCRARGVVLPAPEVIDRLPEGQVVARHDSPPVQSLIRDMLQFSTNLTAEALGLHASGAATPAASAEAMQQWLAGADQGDLGQGMRLADHSGLSQGSRISPFAMTRILAGPGRDLMLAPLLRQDPLSDGTETADLPRMAAKTGTLNFVSNLAGYVTSPSGAEGVFAIFCEDPARRQAAIGQELPDGVAVWTRQAKALQRDLTRAFAQRLESESPRR</sequence>
<dbReference type="NCBIfam" id="TIGR00666">
    <property type="entry name" value="PBP4"/>
    <property type="match status" value="1"/>
</dbReference>
<dbReference type="InterPro" id="IPR012338">
    <property type="entry name" value="Beta-lactam/transpept-like"/>
</dbReference>
<keyword evidence="5" id="KW-1185">Reference proteome</keyword>